<accession>A0ACC2SYF3</accession>
<organism evidence="1 2">
    <name type="scientific">Entomophthora muscae</name>
    <dbReference type="NCBI Taxonomy" id="34485"/>
    <lineage>
        <taxon>Eukaryota</taxon>
        <taxon>Fungi</taxon>
        <taxon>Fungi incertae sedis</taxon>
        <taxon>Zoopagomycota</taxon>
        <taxon>Entomophthoromycotina</taxon>
        <taxon>Entomophthoromycetes</taxon>
        <taxon>Entomophthorales</taxon>
        <taxon>Entomophthoraceae</taxon>
        <taxon>Entomophthora</taxon>
    </lineage>
</organism>
<proteinExistence type="predicted"/>
<sequence length="95" mass="10199">MLEGDSQSLSDILLCEVEAESNRICGPTGYPLSAKVDTDNNTFDSPSSSICPDPPSPSPAAPPLLQPPTGRLLFFGKIAVFNPLTFCSSNLHYLW</sequence>
<protein>
    <submittedName>
        <fullName evidence="1">Uncharacterized protein</fullName>
    </submittedName>
</protein>
<evidence type="ECO:0000313" key="2">
    <source>
        <dbReference type="Proteomes" id="UP001165960"/>
    </source>
</evidence>
<comment type="caution">
    <text evidence="1">The sequence shown here is derived from an EMBL/GenBank/DDBJ whole genome shotgun (WGS) entry which is preliminary data.</text>
</comment>
<gene>
    <name evidence="1" type="ORF">DSO57_1039328</name>
</gene>
<keyword evidence="2" id="KW-1185">Reference proteome</keyword>
<evidence type="ECO:0000313" key="1">
    <source>
        <dbReference type="EMBL" id="KAJ9067414.1"/>
    </source>
</evidence>
<reference evidence="1" key="1">
    <citation type="submission" date="2022-04" db="EMBL/GenBank/DDBJ databases">
        <title>Genome of the entomopathogenic fungus Entomophthora muscae.</title>
        <authorList>
            <person name="Elya C."/>
            <person name="Lovett B.R."/>
            <person name="Lee E."/>
            <person name="Macias A.M."/>
            <person name="Hajek A.E."/>
            <person name="De Bivort B.L."/>
            <person name="Kasson M.T."/>
            <person name="De Fine Licht H.H."/>
            <person name="Stajich J.E."/>
        </authorList>
    </citation>
    <scope>NUCLEOTIDE SEQUENCE</scope>
    <source>
        <strain evidence="1">Berkeley</strain>
    </source>
</reference>
<dbReference type="Proteomes" id="UP001165960">
    <property type="component" value="Unassembled WGS sequence"/>
</dbReference>
<name>A0ACC2SYF3_9FUNG</name>
<dbReference type="EMBL" id="QTSX02004185">
    <property type="protein sequence ID" value="KAJ9067414.1"/>
    <property type="molecule type" value="Genomic_DNA"/>
</dbReference>